<dbReference type="AlphaFoldDB" id="A0A1A0C6G5"/>
<dbReference type="GO" id="GO:0005886">
    <property type="term" value="C:plasma membrane"/>
    <property type="evidence" value="ECO:0007669"/>
    <property type="project" value="TreeGrafter"/>
</dbReference>
<dbReference type="CDD" id="cd04187">
    <property type="entry name" value="DPM1_like_bac"/>
    <property type="match status" value="1"/>
</dbReference>
<dbReference type="EMBL" id="LYUD01000184">
    <property type="protein sequence ID" value="OAZ57892.1"/>
    <property type="molecule type" value="Genomic_DNA"/>
</dbReference>
<proteinExistence type="predicted"/>
<keyword evidence="3 9" id="KW-0808">Transferase</keyword>
<dbReference type="InterPro" id="IPR001173">
    <property type="entry name" value="Glyco_trans_2-like"/>
</dbReference>
<evidence type="ECO:0000256" key="6">
    <source>
        <dbReference type="ARBA" id="ARBA00023136"/>
    </source>
</evidence>
<protein>
    <submittedName>
        <fullName evidence="9">Dolichyl-phosphate beta-D-mannosyltransferase</fullName>
        <ecNumber evidence="9">2.4.1.83</ecNumber>
    </submittedName>
</protein>
<evidence type="ECO:0000256" key="5">
    <source>
        <dbReference type="ARBA" id="ARBA00022989"/>
    </source>
</evidence>
<evidence type="ECO:0000256" key="7">
    <source>
        <dbReference type="SAM" id="Phobius"/>
    </source>
</evidence>
<dbReference type="Pfam" id="PF00535">
    <property type="entry name" value="Glycos_transf_2"/>
    <property type="match status" value="1"/>
</dbReference>
<dbReference type="OrthoDB" id="9807795at2"/>
<dbReference type="Proteomes" id="UP000093796">
    <property type="component" value="Unassembled WGS sequence"/>
</dbReference>
<dbReference type="InterPro" id="IPR050256">
    <property type="entry name" value="Glycosyltransferase_2"/>
</dbReference>
<feature type="transmembrane region" description="Helical" evidence="7">
    <location>
        <begin position="276"/>
        <end position="300"/>
    </location>
</feature>
<dbReference type="GO" id="GO:0004582">
    <property type="term" value="F:dolichyl-phosphate beta-D-mannosyltransferase activity"/>
    <property type="evidence" value="ECO:0007669"/>
    <property type="project" value="UniProtKB-EC"/>
</dbReference>
<dbReference type="EC" id="2.4.1.83" evidence="9"/>
<organism evidence="9 10">
    <name type="scientific">Acetobacter pasteurianus</name>
    <name type="common">Acetobacter turbidans</name>
    <dbReference type="NCBI Taxonomy" id="438"/>
    <lineage>
        <taxon>Bacteria</taxon>
        <taxon>Pseudomonadati</taxon>
        <taxon>Pseudomonadota</taxon>
        <taxon>Alphaproteobacteria</taxon>
        <taxon>Acetobacterales</taxon>
        <taxon>Acetobacteraceae</taxon>
        <taxon>Acetobacter</taxon>
    </lineage>
</organism>
<keyword evidence="2 9" id="KW-0328">Glycosyltransferase</keyword>
<dbReference type="PANTHER" id="PTHR48090:SF1">
    <property type="entry name" value="PROPHAGE BACTOPRENOL GLUCOSYL TRANSFERASE HOMOLOG"/>
    <property type="match status" value="1"/>
</dbReference>
<evidence type="ECO:0000256" key="3">
    <source>
        <dbReference type="ARBA" id="ARBA00022679"/>
    </source>
</evidence>
<comment type="subcellular location">
    <subcellularLocation>
        <location evidence="1">Membrane</location>
        <topology evidence="1">Multi-pass membrane protein</topology>
    </subcellularLocation>
</comment>
<evidence type="ECO:0000256" key="1">
    <source>
        <dbReference type="ARBA" id="ARBA00004141"/>
    </source>
</evidence>
<keyword evidence="6 7" id="KW-0472">Membrane</keyword>
<keyword evidence="4 7" id="KW-0812">Transmembrane</keyword>
<comment type="caution">
    <text evidence="9">The sequence shown here is derived from an EMBL/GenBank/DDBJ whole genome shotgun (WGS) entry which is preliminary data.</text>
</comment>
<dbReference type="PANTHER" id="PTHR48090">
    <property type="entry name" value="UNDECAPRENYL-PHOSPHATE 4-DEOXY-4-FORMAMIDO-L-ARABINOSE TRANSFERASE-RELATED"/>
    <property type="match status" value="1"/>
</dbReference>
<dbReference type="SUPFAM" id="SSF53448">
    <property type="entry name" value="Nucleotide-diphospho-sugar transferases"/>
    <property type="match status" value="1"/>
</dbReference>
<gene>
    <name evidence="9" type="ORF">SRCM100623_03075</name>
</gene>
<evidence type="ECO:0000256" key="2">
    <source>
        <dbReference type="ARBA" id="ARBA00022676"/>
    </source>
</evidence>
<name>A0A1A0C6G5_ACEPA</name>
<evidence type="ECO:0000313" key="10">
    <source>
        <dbReference type="Proteomes" id="UP000093796"/>
    </source>
</evidence>
<feature type="domain" description="Glycosyltransferase 2-like" evidence="8">
    <location>
        <begin position="13"/>
        <end position="179"/>
    </location>
</feature>
<accession>A0A1A0C6G5</accession>
<reference evidence="9 10" key="1">
    <citation type="submission" date="2016-05" db="EMBL/GenBank/DDBJ databases">
        <title>Genome sequencing of Acetobacter pasteurianus strain SRCM100623.</title>
        <authorList>
            <person name="Song Y.R."/>
        </authorList>
    </citation>
    <scope>NUCLEOTIDE SEQUENCE [LARGE SCALE GENOMIC DNA]</scope>
    <source>
        <strain evidence="9 10">SRCM100623</strain>
    </source>
</reference>
<dbReference type="InterPro" id="IPR029044">
    <property type="entry name" value="Nucleotide-diphossugar_trans"/>
</dbReference>
<evidence type="ECO:0000259" key="8">
    <source>
        <dbReference type="Pfam" id="PF00535"/>
    </source>
</evidence>
<feature type="transmembrane region" description="Helical" evidence="7">
    <location>
        <begin position="243"/>
        <end position="264"/>
    </location>
</feature>
<dbReference type="PATRIC" id="fig|438.15.peg.3401"/>
<evidence type="ECO:0000313" key="9">
    <source>
        <dbReference type="EMBL" id="OAZ57892.1"/>
    </source>
</evidence>
<dbReference type="Gene3D" id="3.90.550.10">
    <property type="entry name" value="Spore Coat Polysaccharide Biosynthesis Protein SpsA, Chain A"/>
    <property type="match status" value="1"/>
</dbReference>
<evidence type="ECO:0000256" key="4">
    <source>
        <dbReference type="ARBA" id="ARBA00022692"/>
    </source>
</evidence>
<sequence>MLTQPRSAPRLAIVVPCYNEEDIFSYCLQELKGLLESMVQDATVQADSFLLFVNDGSRDTTWEQITKAVSENRCVQGLKLSRNEGHQSALLAGLEAVNVSVDAVVSIDADLQDDINAIRQMVEAYRAGYDVVYGVRENRQTDTWFKRTSAEGFYRLMASMGIKQVSNHADFRLLSHRALGALLRYSERNAYIRGLVPMVGFASTQVLYTRSARLAGESKYPLRKMLALAMEGITSMTVIPLRLIALLGFGICILSIVTAVYVVIRKFTGNVVYGWSSIVLSIFFMGGVQMLSLGVIGEYIGKIYLETKQRPRFHVENLIKNEETDPQ</sequence>
<dbReference type="RefSeq" id="WP_064776599.1">
    <property type="nucleotide sequence ID" value="NZ_LYUD01000184.1"/>
</dbReference>
<keyword evidence="5 7" id="KW-1133">Transmembrane helix</keyword>